<evidence type="ECO:0000256" key="5">
    <source>
        <dbReference type="ARBA" id="ARBA00022692"/>
    </source>
</evidence>
<evidence type="ECO:0000256" key="4">
    <source>
        <dbReference type="ARBA" id="ARBA00022475"/>
    </source>
</evidence>
<keyword evidence="6 8" id="KW-1133">Transmembrane helix</keyword>
<protein>
    <submittedName>
        <fullName evidence="9">AEC family transporter</fullName>
    </submittedName>
</protein>
<comment type="caution">
    <text evidence="9">The sequence shown here is derived from an EMBL/GenBank/DDBJ whole genome shotgun (WGS) entry which is preliminary data.</text>
</comment>
<dbReference type="PANTHER" id="PTHR36838:SF4">
    <property type="entry name" value="AUXIN EFFLUX CARRIER FAMILY PROTEIN"/>
    <property type="match status" value="1"/>
</dbReference>
<dbReference type="Gene3D" id="1.20.1530.20">
    <property type="match status" value="1"/>
</dbReference>
<dbReference type="GO" id="GO:0055085">
    <property type="term" value="P:transmembrane transport"/>
    <property type="evidence" value="ECO:0007669"/>
    <property type="project" value="InterPro"/>
</dbReference>
<dbReference type="InterPro" id="IPR038770">
    <property type="entry name" value="Na+/solute_symporter_sf"/>
</dbReference>
<evidence type="ECO:0000256" key="2">
    <source>
        <dbReference type="ARBA" id="ARBA00010145"/>
    </source>
</evidence>
<accession>A0A9D2VF51</accession>
<evidence type="ECO:0000256" key="1">
    <source>
        <dbReference type="ARBA" id="ARBA00004651"/>
    </source>
</evidence>
<evidence type="ECO:0000313" key="10">
    <source>
        <dbReference type="Proteomes" id="UP000700248"/>
    </source>
</evidence>
<dbReference type="Proteomes" id="UP000700248">
    <property type="component" value="Unassembled WGS sequence"/>
</dbReference>
<keyword evidence="5 8" id="KW-0812">Transmembrane</keyword>
<evidence type="ECO:0000256" key="8">
    <source>
        <dbReference type="SAM" id="Phobius"/>
    </source>
</evidence>
<feature type="transmembrane region" description="Helical" evidence="8">
    <location>
        <begin position="217"/>
        <end position="238"/>
    </location>
</feature>
<dbReference type="GO" id="GO:0005886">
    <property type="term" value="C:plasma membrane"/>
    <property type="evidence" value="ECO:0007669"/>
    <property type="project" value="UniProtKB-SubCell"/>
</dbReference>
<gene>
    <name evidence="9" type="ORF">K8U84_04665</name>
</gene>
<sequence>MFATFFLILPDFLLMALGLVLVRFRFLLPDFFHGAEKLVYYVLFPALLFSSMAKSELSLQQISTLGLGTALVILAGVAMTYVARPLLHPDALQHASVAQCGYRFNSYLAFSIAGALGGTAGLSAMAVIAVVAVPLGNIAAVSGLAQGGKSGSILLLLLKNPLIIGTLSGLAWNLLGLPLPQALEVTLSRLGSSALALGLICVGASFSVHALQGAQRLVSWMIAVKLLFCPVVALVLNAVMPLNALEQQMLLLFATLPTASTTYVLAVRMGGDGRLVALTMSLCTLFAAVSMPLWLMIRYA</sequence>
<proteinExistence type="inferred from homology"/>
<feature type="transmembrane region" description="Helical" evidence="8">
    <location>
        <begin position="6"/>
        <end position="26"/>
    </location>
</feature>
<feature type="transmembrane region" description="Helical" evidence="8">
    <location>
        <begin position="38"/>
        <end position="53"/>
    </location>
</feature>
<feature type="transmembrane region" description="Helical" evidence="8">
    <location>
        <begin position="187"/>
        <end position="211"/>
    </location>
</feature>
<dbReference type="Pfam" id="PF03547">
    <property type="entry name" value="Mem_trans"/>
    <property type="match status" value="1"/>
</dbReference>
<feature type="transmembrane region" description="Helical" evidence="8">
    <location>
        <begin position="275"/>
        <end position="297"/>
    </location>
</feature>
<dbReference type="InterPro" id="IPR004776">
    <property type="entry name" value="Mem_transp_PIN-like"/>
</dbReference>
<dbReference type="EMBL" id="DYTQ01000055">
    <property type="protein sequence ID" value="HJH23828.1"/>
    <property type="molecule type" value="Genomic_DNA"/>
</dbReference>
<feature type="transmembrane region" description="Helical" evidence="8">
    <location>
        <begin position="153"/>
        <end position="175"/>
    </location>
</feature>
<dbReference type="PANTHER" id="PTHR36838">
    <property type="entry name" value="AUXIN EFFLUX CARRIER FAMILY PROTEIN"/>
    <property type="match status" value="1"/>
</dbReference>
<dbReference type="RefSeq" id="WP_276830512.1">
    <property type="nucleotide sequence ID" value="NZ_DYTQ01000055.1"/>
</dbReference>
<keyword evidence="4" id="KW-1003">Cell membrane</keyword>
<evidence type="ECO:0000256" key="7">
    <source>
        <dbReference type="ARBA" id="ARBA00023136"/>
    </source>
</evidence>
<name>A0A9D2VF51_9BURK</name>
<keyword evidence="3" id="KW-0813">Transport</keyword>
<evidence type="ECO:0000256" key="3">
    <source>
        <dbReference type="ARBA" id="ARBA00022448"/>
    </source>
</evidence>
<dbReference type="AlphaFoldDB" id="A0A9D2VF51"/>
<organism evidence="9 10">
    <name type="scientific">Paenalcaligenes hominis</name>
    <dbReference type="NCBI Taxonomy" id="643674"/>
    <lineage>
        <taxon>Bacteria</taxon>
        <taxon>Pseudomonadati</taxon>
        <taxon>Pseudomonadota</taxon>
        <taxon>Betaproteobacteria</taxon>
        <taxon>Burkholderiales</taxon>
        <taxon>Alcaligenaceae</taxon>
        <taxon>Paenalcaligenes</taxon>
    </lineage>
</organism>
<reference evidence="9" key="2">
    <citation type="submission" date="2021-09" db="EMBL/GenBank/DDBJ databases">
        <authorList>
            <person name="Gilroy R."/>
        </authorList>
    </citation>
    <scope>NUCLEOTIDE SEQUENCE</scope>
    <source>
        <strain evidence="9">CHK175-13533</strain>
    </source>
</reference>
<feature type="transmembrane region" description="Helical" evidence="8">
    <location>
        <begin position="65"/>
        <end position="87"/>
    </location>
</feature>
<feature type="transmembrane region" description="Helical" evidence="8">
    <location>
        <begin position="250"/>
        <end position="269"/>
    </location>
</feature>
<comment type="subcellular location">
    <subcellularLocation>
        <location evidence="1">Cell membrane</location>
        <topology evidence="1">Multi-pass membrane protein</topology>
    </subcellularLocation>
</comment>
<reference evidence="9" key="1">
    <citation type="journal article" date="2021" name="PeerJ">
        <title>Extensive microbial diversity within the chicken gut microbiome revealed by metagenomics and culture.</title>
        <authorList>
            <person name="Gilroy R."/>
            <person name="Ravi A."/>
            <person name="Getino M."/>
            <person name="Pursley I."/>
            <person name="Horton D.L."/>
            <person name="Alikhan N.F."/>
            <person name="Baker D."/>
            <person name="Gharbi K."/>
            <person name="Hall N."/>
            <person name="Watson M."/>
            <person name="Adriaenssens E.M."/>
            <person name="Foster-Nyarko E."/>
            <person name="Jarju S."/>
            <person name="Secka A."/>
            <person name="Antonio M."/>
            <person name="Oren A."/>
            <person name="Chaudhuri R.R."/>
            <person name="La Ragione R."/>
            <person name="Hildebrand F."/>
            <person name="Pallen M.J."/>
        </authorList>
    </citation>
    <scope>NUCLEOTIDE SEQUENCE</scope>
    <source>
        <strain evidence="9">CHK175-13533</strain>
    </source>
</reference>
<evidence type="ECO:0000313" key="9">
    <source>
        <dbReference type="EMBL" id="HJH23828.1"/>
    </source>
</evidence>
<feature type="transmembrane region" description="Helical" evidence="8">
    <location>
        <begin position="107"/>
        <end position="133"/>
    </location>
</feature>
<evidence type="ECO:0000256" key="6">
    <source>
        <dbReference type="ARBA" id="ARBA00022989"/>
    </source>
</evidence>
<keyword evidence="7 8" id="KW-0472">Membrane</keyword>
<comment type="similarity">
    <text evidence="2">Belongs to the auxin efflux carrier (TC 2.A.69) family.</text>
</comment>